<sequence length="96" mass="10970">MRGRAHGQYLPSGFRSGGFNFEDRAAVPILFQHALYVGLVHVKSDCLRVWRLVCWLWWCSFPLSAVHIDENQSYPSEPKFAEPYANGIVSTKDNLD</sequence>
<keyword evidence="2" id="KW-1185">Reference proteome</keyword>
<comment type="caution">
    <text evidence="1">The sequence shown here is derived from an EMBL/GenBank/DDBJ whole genome shotgun (WGS) entry which is preliminary data.</text>
</comment>
<gene>
    <name evidence="1" type="ORF">AVEN_181605_1</name>
</gene>
<evidence type="ECO:0000313" key="2">
    <source>
        <dbReference type="Proteomes" id="UP000499080"/>
    </source>
</evidence>
<name>A0A4Y2CLB0_ARAVE</name>
<reference evidence="1 2" key="1">
    <citation type="journal article" date="2019" name="Sci. Rep.">
        <title>Orb-weaving spider Araneus ventricosus genome elucidates the spidroin gene catalogue.</title>
        <authorList>
            <person name="Kono N."/>
            <person name="Nakamura H."/>
            <person name="Ohtoshi R."/>
            <person name="Moran D.A.P."/>
            <person name="Shinohara A."/>
            <person name="Yoshida Y."/>
            <person name="Fujiwara M."/>
            <person name="Mori M."/>
            <person name="Tomita M."/>
            <person name="Arakawa K."/>
        </authorList>
    </citation>
    <scope>NUCLEOTIDE SEQUENCE [LARGE SCALE GENOMIC DNA]</scope>
</reference>
<protein>
    <submittedName>
        <fullName evidence="1">Uncharacterized protein</fullName>
    </submittedName>
</protein>
<proteinExistence type="predicted"/>
<organism evidence="1 2">
    <name type="scientific">Araneus ventricosus</name>
    <name type="common">Orbweaver spider</name>
    <name type="synonym">Epeira ventricosa</name>
    <dbReference type="NCBI Taxonomy" id="182803"/>
    <lineage>
        <taxon>Eukaryota</taxon>
        <taxon>Metazoa</taxon>
        <taxon>Ecdysozoa</taxon>
        <taxon>Arthropoda</taxon>
        <taxon>Chelicerata</taxon>
        <taxon>Arachnida</taxon>
        <taxon>Araneae</taxon>
        <taxon>Araneomorphae</taxon>
        <taxon>Entelegynae</taxon>
        <taxon>Araneoidea</taxon>
        <taxon>Araneidae</taxon>
        <taxon>Araneus</taxon>
    </lineage>
</organism>
<dbReference type="Proteomes" id="UP000499080">
    <property type="component" value="Unassembled WGS sequence"/>
</dbReference>
<evidence type="ECO:0000313" key="1">
    <source>
        <dbReference type="EMBL" id="GBM05211.1"/>
    </source>
</evidence>
<accession>A0A4Y2CLB0</accession>
<dbReference type="EMBL" id="BGPR01000213">
    <property type="protein sequence ID" value="GBM05211.1"/>
    <property type="molecule type" value="Genomic_DNA"/>
</dbReference>
<dbReference type="AlphaFoldDB" id="A0A4Y2CLB0"/>